<evidence type="ECO:0008006" key="3">
    <source>
        <dbReference type="Google" id="ProtNLM"/>
    </source>
</evidence>
<dbReference type="SUPFAM" id="SSF82602">
    <property type="entry name" value="Nuclease A inhibitor (NuiA)"/>
    <property type="match status" value="1"/>
</dbReference>
<proteinExistence type="predicted"/>
<protein>
    <recommendedName>
        <fullName evidence="3">Nuclease</fullName>
    </recommendedName>
</protein>
<gene>
    <name evidence="1" type="ORF">DC3_48880</name>
</gene>
<keyword evidence="2" id="KW-1185">Reference proteome</keyword>
<evidence type="ECO:0000313" key="2">
    <source>
        <dbReference type="Proteomes" id="UP000321306"/>
    </source>
</evidence>
<sequence>MQASSVMVFPSESDVPFSWFVSSLHRLPDAATFARSTGHAGEAAIRLNFDAFFDRHTQIQPWMDEGQQAFASRMQHLREVFQKHSQKLAVYRVGEIQVHIYIVAVVQGRVVGLETLSIET</sequence>
<accession>A0A511N8S4</accession>
<dbReference type="Proteomes" id="UP000321306">
    <property type="component" value="Unassembled WGS sequence"/>
</dbReference>
<dbReference type="Gene3D" id="3.40.1460.10">
    <property type="entry name" value="Nuclease A inhibitor-like"/>
    <property type="match status" value="1"/>
</dbReference>
<organism evidence="1 2">
    <name type="scientific">Deinococcus cellulosilyticus (strain DSM 18568 / NBRC 106333 / KACC 11606 / 5516J-15)</name>
    <dbReference type="NCBI Taxonomy" id="1223518"/>
    <lineage>
        <taxon>Bacteria</taxon>
        <taxon>Thermotogati</taxon>
        <taxon>Deinococcota</taxon>
        <taxon>Deinococci</taxon>
        <taxon>Deinococcales</taxon>
        <taxon>Deinococcaceae</taxon>
        <taxon>Deinococcus</taxon>
    </lineage>
</organism>
<reference evidence="1 2" key="1">
    <citation type="submission" date="2019-07" db="EMBL/GenBank/DDBJ databases">
        <title>Whole genome shotgun sequence of Deinococcus cellulosilyticus NBRC 106333.</title>
        <authorList>
            <person name="Hosoyama A."/>
            <person name="Uohara A."/>
            <person name="Ohji S."/>
            <person name="Ichikawa N."/>
        </authorList>
    </citation>
    <scope>NUCLEOTIDE SEQUENCE [LARGE SCALE GENOMIC DNA]</scope>
    <source>
        <strain evidence="1 2">NBRC 106333</strain>
    </source>
</reference>
<dbReference type="EMBL" id="BJXB01000030">
    <property type="protein sequence ID" value="GEM49253.1"/>
    <property type="molecule type" value="Genomic_DNA"/>
</dbReference>
<dbReference type="InterPro" id="IPR036587">
    <property type="entry name" value="NucleaseA_inhib-like_sf"/>
</dbReference>
<dbReference type="InterPro" id="IPR012489">
    <property type="entry name" value="NucleaseA_inhib-like"/>
</dbReference>
<evidence type="ECO:0000313" key="1">
    <source>
        <dbReference type="EMBL" id="GEM49253.1"/>
    </source>
</evidence>
<dbReference type="AlphaFoldDB" id="A0A511N8S4"/>
<name>A0A511N8S4_DEIC1</name>
<dbReference type="Pfam" id="PF07924">
    <property type="entry name" value="NuiA"/>
    <property type="match status" value="1"/>
</dbReference>
<comment type="caution">
    <text evidence="1">The sequence shown here is derived from an EMBL/GenBank/DDBJ whole genome shotgun (WGS) entry which is preliminary data.</text>
</comment>